<dbReference type="Pfam" id="PF01381">
    <property type="entry name" value="HTH_3"/>
    <property type="match status" value="1"/>
</dbReference>
<evidence type="ECO:0000313" key="6">
    <source>
        <dbReference type="Proteomes" id="UP000196878"/>
    </source>
</evidence>
<dbReference type="GO" id="GO:0005829">
    <property type="term" value="C:cytosol"/>
    <property type="evidence" value="ECO:0007669"/>
    <property type="project" value="TreeGrafter"/>
</dbReference>
<dbReference type="RefSeq" id="WP_088214265.1">
    <property type="nucleotide sequence ID" value="NZ_NIPW01000006.1"/>
</dbReference>
<accession>A0A212AET7</accession>
<dbReference type="InterPro" id="IPR001387">
    <property type="entry name" value="Cro/C1-type_HTH"/>
</dbReference>
<proteinExistence type="predicted"/>
<dbReference type="GO" id="GO:0003700">
    <property type="term" value="F:DNA-binding transcription factor activity"/>
    <property type="evidence" value="ECO:0007669"/>
    <property type="project" value="TreeGrafter"/>
</dbReference>
<dbReference type="Gene3D" id="1.10.260.40">
    <property type="entry name" value="lambda repressor-like DNA-binding domains"/>
    <property type="match status" value="1"/>
</dbReference>
<dbReference type="GO" id="GO:0003677">
    <property type="term" value="F:DNA binding"/>
    <property type="evidence" value="ECO:0007669"/>
    <property type="project" value="UniProtKB-KW"/>
</dbReference>
<keyword evidence="2" id="KW-0238">DNA-binding</keyword>
<gene>
    <name evidence="5" type="ORF">CDV49_03890</name>
</gene>
<keyword evidence="6" id="KW-1185">Reference proteome</keyword>
<dbReference type="InterPro" id="IPR050807">
    <property type="entry name" value="TransReg_Diox_bact_type"/>
</dbReference>
<reference evidence="5 6" key="1">
    <citation type="submission" date="2016-12" db="EMBL/GenBank/DDBJ databases">
        <title>Comparison of Traditional DNA-DNA Hybridization with In Silico Genomic Analysis.</title>
        <authorList>
            <person name="Nicholson A.C."/>
            <person name="Humrighouse B.W."/>
            <person name="Graziano J."/>
            <person name="Lasker B."/>
            <person name="Whitney A.M."/>
            <person name="Mcquiston J.R."/>
        </authorList>
    </citation>
    <scope>NUCLEOTIDE SEQUENCE [LARGE SCALE GENOMIC DNA]</scope>
    <source>
        <strain evidence="5 6">H2240</strain>
    </source>
</reference>
<keyword evidence="1" id="KW-0805">Transcription regulation</keyword>
<protein>
    <submittedName>
        <fullName evidence="5">XRE family transcriptional regulator</fullName>
    </submittedName>
</protein>
<evidence type="ECO:0000256" key="3">
    <source>
        <dbReference type="ARBA" id="ARBA00023163"/>
    </source>
</evidence>
<dbReference type="AlphaFoldDB" id="A0A212AET7"/>
<dbReference type="SMART" id="SM00530">
    <property type="entry name" value="HTH_XRE"/>
    <property type="match status" value="1"/>
</dbReference>
<dbReference type="PANTHER" id="PTHR46797">
    <property type="entry name" value="HTH-TYPE TRANSCRIPTIONAL REGULATOR"/>
    <property type="match status" value="1"/>
</dbReference>
<dbReference type="SUPFAM" id="SSF47413">
    <property type="entry name" value="lambda repressor-like DNA-binding domains"/>
    <property type="match status" value="1"/>
</dbReference>
<organism evidence="5 6">
    <name type="scientific">Haematobacter genomosp. 1</name>
    <dbReference type="NCBI Taxonomy" id="366618"/>
    <lineage>
        <taxon>Bacteria</taxon>
        <taxon>Pseudomonadati</taxon>
        <taxon>Pseudomonadota</taxon>
        <taxon>Alphaproteobacteria</taxon>
        <taxon>Rhodobacterales</taxon>
        <taxon>Paracoccaceae</taxon>
        <taxon>Haematobacter</taxon>
    </lineage>
</organism>
<dbReference type="CDD" id="cd00093">
    <property type="entry name" value="HTH_XRE"/>
    <property type="match status" value="1"/>
</dbReference>
<dbReference type="EMBL" id="NIPW01000006">
    <property type="protein sequence ID" value="OWJ79931.1"/>
    <property type="molecule type" value="Genomic_DNA"/>
</dbReference>
<feature type="domain" description="HTH cro/C1-type" evidence="4">
    <location>
        <begin position="11"/>
        <end position="65"/>
    </location>
</feature>
<sequence>MARRSLLGSRIRERRGLLGLRQAELARAAGVSASYLNLIEHNRRRVSEDLLDRIAHALGTETAALSEGGEARVIDGLRLAAAGGAESGTEIDRLEEFAGRFPGWAGLLASQARQVQGLERAVETLTDRLAHDPYLSTALHEVLSAITSIRTTAEILAETEDIDPAWRSRFHGNLRSDSERVAHAAEALVDYLDSVPEERTGLASPQEEVENWLEGRGYRFPSLEGDEDPARLLEARDLTGVSASARLLAERHLARYREDARLMPEHPFRALWAEAPDPTRLAARFGVPTTAVLRRAGVLLETVGFVMCDASGTLTFRRPLPDFPLPRFGAGCPLWPIYRALSRPGEPISARVEMAGRSPRVFRVWAAAERRWPDGFAAGEVVEAAMLLLPDEGSGPPLPVGTGCRICPRAFCIARREPSILTQLT</sequence>
<dbReference type="Pfam" id="PF09856">
    <property type="entry name" value="ScfRs"/>
    <property type="match status" value="1"/>
</dbReference>
<comment type="caution">
    <text evidence="5">The sequence shown here is derived from an EMBL/GenBank/DDBJ whole genome shotgun (WGS) entry which is preliminary data.</text>
</comment>
<dbReference type="Proteomes" id="UP000196878">
    <property type="component" value="Unassembled WGS sequence"/>
</dbReference>
<evidence type="ECO:0000256" key="2">
    <source>
        <dbReference type="ARBA" id="ARBA00023125"/>
    </source>
</evidence>
<dbReference type="PANTHER" id="PTHR46797:SF23">
    <property type="entry name" value="HTH-TYPE TRANSCRIPTIONAL REGULATOR SUTR"/>
    <property type="match status" value="1"/>
</dbReference>
<keyword evidence="3" id="KW-0804">Transcription</keyword>
<evidence type="ECO:0000313" key="5">
    <source>
        <dbReference type="EMBL" id="OWJ79931.1"/>
    </source>
</evidence>
<dbReference type="InterPro" id="IPR010982">
    <property type="entry name" value="Lambda_DNA-bd_dom_sf"/>
</dbReference>
<evidence type="ECO:0000259" key="4">
    <source>
        <dbReference type="PROSITE" id="PS50943"/>
    </source>
</evidence>
<evidence type="ECO:0000256" key="1">
    <source>
        <dbReference type="ARBA" id="ARBA00023015"/>
    </source>
</evidence>
<dbReference type="OrthoDB" id="7790108at2"/>
<name>A0A212AET7_9RHOB</name>
<dbReference type="PROSITE" id="PS50943">
    <property type="entry name" value="HTH_CROC1"/>
    <property type="match status" value="1"/>
</dbReference>
<dbReference type="InterPro" id="IPR018653">
    <property type="entry name" value="ScfR_C"/>
</dbReference>